<proteinExistence type="predicted"/>
<sequence>MRIQPRHATYVALAVAALLLIAGAVMLGIGVSKLNKANDKKCETSPATTQASEVYFQALVPNVNPDDLSSDRYQNVSSKIRSSLYAALSNSDQQPSEVTILLVEPSIYDNGTAVVFASAVYSSAKAPTNDDLQSQLANVTESVYSVKNSKLMSLTNNFDKVCKNTHASNECTGNATTETTPSVTTVPTVTTTHPATTTTHGITICPTPAPPACSLQKNVVLMIDTSNDMSQLDFNTMLSFLAHDFVTQWPLDKFNMWVTASPNEVSHQA</sequence>
<evidence type="ECO:0000313" key="2">
    <source>
        <dbReference type="WBParaSite" id="L893_g3453.t1"/>
    </source>
</evidence>
<protein>
    <submittedName>
        <fullName evidence="2">VWFA domain-containing protein</fullName>
    </submittedName>
</protein>
<keyword evidence="1" id="KW-1185">Reference proteome</keyword>
<evidence type="ECO:0000313" key="1">
    <source>
        <dbReference type="Proteomes" id="UP000095287"/>
    </source>
</evidence>
<reference evidence="2" key="1">
    <citation type="submission" date="2016-11" db="UniProtKB">
        <authorList>
            <consortium name="WormBaseParasite"/>
        </authorList>
    </citation>
    <scope>IDENTIFICATION</scope>
</reference>
<name>A0A1I8A8W5_9BILA</name>
<dbReference type="AlphaFoldDB" id="A0A1I8A8W5"/>
<dbReference type="InterPro" id="IPR036465">
    <property type="entry name" value="vWFA_dom_sf"/>
</dbReference>
<accession>A0A1I8A8W5</accession>
<dbReference type="Proteomes" id="UP000095287">
    <property type="component" value="Unplaced"/>
</dbReference>
<dbReference type="Gene3D" id="3.40.50.410">
    <property type="entry name" value="von Willebrand factor, type A domain"/>
    <property type="match status" value="1"/>
</dbReference>
<organism evidence="1 2">
    <name type="scientific">Steinernema glaseri</name>
    <dbReference type="NCBI Taxonomy" id="37863"/>
    <lineage>
        <taxon>Eukaryota</taxon>
        <taxon>Metazoa</taxon>
        <taxon>Ecdysozoa</taxon>
        <taxon>Nematoda</taxon>
        <taxon>Chromadorea</taxon>
        <taxon>Rhabditida</taxon>
        <taxon>Tylenchina</taxon>
        <taxon>Panagrolaimomorpha</taxon>
        <taxon>Strongyloidoidea</taxon>
        <taxon>Steinernematidae</taxon>
        <taxon>Steinernema</taxon>
    </lineage>
</organism>
<dbReference type="SUPFAM" id="SSF53300">
    <property type="entry name" value="vWA-like"/>
    <property type="match status" value="1"/>
</dbReference>
<dbReference type="WBParaSite" id="L893_g3453.t1">
    <property type="protein sequence ID" value="L893_g3453.t1"/>
    <property type="gene ID" value="L893_g3453"/>
</dbReference>